<dbReference type="InterPro" id="IPR053272">
    <property type="entry name" value="STY_interacting-like"/>
</dbReference>
<organism evidence="2 3">
    <name type="scientific">Opisthorchis viverrini</name>
    <name type="common">Southeast Asian liver fluke</name>
    <dbReference type="NCBI Taxonomy" id="6198"/>
    <lineage>
        <taxon>Eukaryota</taxon>
        <taxon>Metazoa</taxon>
        <taxon>Spiralia</taxon>
        <taxon>Lophotrochozoa</taxon>
        <taxon>Platyhelminthes</taxon>
        <taxon>Trematoda</taxon>
        <taxon>Digenea</taxon>
        <taxon>Opisthorchiida</taxon>
        <taxon>Opisthorchiata</taxon>
        <taxon>Opisthorchiidae</taxon>
        <taxon>Opisthorchis</taxon>
    </lineage>
</organism>
<dbReference type="Gene3D" id="3.40.250.10">
    <property type="entry name" value="Rhodanese-like domain"/>
    <property type="match status" value="1"/>
</dbReference>
<keyword evidence="3" id="KW-1185">Reference proteome</keyword>
<evidence type="ECO:0000313" key="2">
    <source>
        <dbReference type="EMBL" id="OON22981.1"/>
    </source>
</evidence>
<dbReference type="GO" id="GO:0062030">
    <property type="term" value="P:negative regulation of stress granule assembly"/>
    <property type="evidence" value="ECO:0007669"/>
    <property type="project" value="TreeGrafter"/>
</dbReference>
<dbReference type="PANTHER" id="PTHR46659">
    <property type="entry name" value="SERINE/THREONINE/TYROSINE-INTERACTING-LIKE PROTEIN 1"/>
    <property type="match status" value="1"/>
</dbReference>
<dbReference type="GO" id="GO:0004864">
    <property type="term" value="F:protein phosphatase inhibitor activity"/>
    <property type="evidence" value="ECO:0007669"/>
    <property type="project" value="TreeGrafter"/>
</dbReference>
<dbReference type="Gene3D" id="3.90.190.10">
    <property type="entry name" value="Protein tyrosine phosphatase superfamily"/>
    <property type="match status" value="1"/>
</dbReference>
<dbReference type="PANTHER" id="PTHR46659:SF1">
    <property type="entry name" value="SERINE_THREONINE_TYROSINE-INTERACTING-LIKE PROTEIN 1"/>
    <property type="match status" value="1"/>
</dbReference>
<dbReference type="InterPro" id="IPR020422">
    <property type="entry name" value="TYR_PHOSPHATASE_DUAL_dom"/>
</dbReference>
<dbReference type="GO" id="GO:0005739">
    <property type="term" value="C:mitochondrion"/>
    <property type="evidence" value="ECO:0007669"/>
    <property type="project" value="TreeGrafter"/>
</dbReference>
<dbReference type="SUPFAM" id="SSF52799">
    <property type="entry name" value="(Phosphotyrosine protein) phosphatases II"/>
    <property type="match status" value="1"/>
</dbReference>
<dbReference type="EMBL" id="KV891635">
    <property type="protein sequence ID" value="OON22981.1"/>
    <property type="molecule type" value="Genomic_DNA"/>
</dbReference>
<dbReference type="Proteomes" id="UP000243686">
    <property type="component" value="Unassembled WGS sequence"/>
</dbReference>
<dbReference type="Pfam" id="PF00782">
    <property type="entry name" value="DSPc"/>
    <property type="match status" value="1"/>
</dbReference>
<dbReference type="SUPFAM" id="SSF52821">
    <property type="entry name" value="Rhodanese/Cell cycle control phosphatase"/>
    <property type="match status" value="1"/>
</dbReference>
<dbReference type="AlphaFoldDB" id="A0A1S8X8G0"/>
<evidence type="ECO:0000313" key="3">
    <source>
        <dbReference type="Proteomes" id="UP000243686"/>
    </source>
</evidence>
<protein>
    <submittedName>
        <fullName evidence="2">Dual specificity phosphatase, catalytic domain protein</fullName>
    </submittedName>
</protein>
<dbReference type="GO" id="GO:0019903">
    <property type="term" value="F:protein phosphatase binding"/>
    <property type="evidence" value="ECO:0007669"/>
    <property type="project" value="TreeGrafter"/>
</dbReference>
<dbReference type="InterPro" id="IPR036873">
    <property type="entry name" value="Rhodanese-like_dom_sf"/>
</dbReference>
<name>A0A1S8X8G0_OPIVI</name>
<dbReference type="InterPro" id="IPR001763">
    <property type="entry name" value="Rhodanese-like_dom"/>
</dbReference>
<feature type="non-terminal residue" evidence="2">
    <location>
        <position position="319"/>
    </location>
</feature>
<reference evidence="2 3" key="1">
    <citation type="submission" date="2015-03" db="EMBL/GenBank/DDBJ databases">
        <title>Draft genome of the nematode, Opisthorchis viverrini.</title>
        <authorList>
            <person name="Mitreva M."/>
        </authorList>
    </citation>
    <scope>NUCLEOTIDE SEQUENCE [LARGE SCALE GENOMIC DNA]</scope>
    <source>
        <strain evidence="2">Khon Kaen</strain>
    </source>
</reference>
<dbReference type="InterPro" id="IPR000340">
    <property type="entry name" value="Dual-sp_phosphatase_cat-dom"/>
</dbReference>
<dbReference type="SMART" id="SM00195">
    <property type="entry name" value="DSPc"/>
    <property type="match status" value="1"/>
</dbReference>
<sequence length="319" mass="37514">MPELRLIQPTQLYNIINQFSHNAFVSNPYYMVLFDVRTKEDYNEEHIVLAKRLKKDNKDNFVLPYEINLECRWNVIVYDGCTTALDQSSDAIEAAKFLYANGSRKFVKILQGGYELFSRLYPFLRTQKVLYLPRELEQFSTYPLEVIPGFLYLSCRAEAINHKMHREMKITAHVNSDLDHDPIYGSCPRSDELSFNVSRDATNILPILNQACDFLKKKHFEGSRVLLISERCVSRNVAFAIAYLIKYNGMSLQNAWRHLRDVCLSMQPTWNFMQQLAQFEADCRGREEIRELTEEEFYGKRMREFRIESQIRSALPKND</sequence>
<evidence type="ECO:0000259" key="1">
    <source>
        <dbReference type="SMART" id="SM00195"/>
    </source>
</evidence>
<dbReference type="InterPro" id="IPR029021">
    <property type="entry name" value="Prot-tyrosine_phosphatase-like"/>
</dbReference>
<dbReference type="GO" id="GO:2001244">
    <property type="term" value="P:positive regulation of intrinsic apoptotic signaling pathway"/>
    <property type="evidence" value="ECO:0007669"/>
    <property type="project" value="TreeGrafter"/>
</dbReference>
<accession>A0A1S8X8G0</accession>
<gene>
    <name evidence="2" type="ORF">X801_01110</name>
</gene>
<feature type="domain" description="Tyrosine-protein phosphatase" evidence="1">
    <location>
        <begin position="142"/>
        <end position="282"/>
    </location>
</feature>
<proteinExistence type="predicted"/>
<dbReference type="GO" id="GO:0001691">
    <property type="term" value="F:pseudophosphatase activity"/>
    <property type="evidence" value="ECO:0007669"/>
    <property type="project" value="TreeGrafter"/>
</dbReference>
<dbReference type="Pfam" id="PF00581">
    <property type="entry name" value="Rhodanese"/>
    <property type="match status" value="1"/>
</dbReference>